<dbReference type="SMART" id="SM00028">
    <property type="entry name" value="TPR"/>
    <property type="match status" value="4"/>
</dbReference>
<name>A0ABS0GXH8_9ACTN</name>
<dbReference type="SUPFAM" id="SSF48452">
    <property type="entry name" value="TPR-like"/>
    <property type="match status" value="1"/>
</dbReference>
<dbReference type="RefSeq" id="WP_196202478.1">
    <property type="nucleotide sequence ID" value="NZ_JADPUN010000175.1"/>
</dbReference>
<feature type="repeat" description="TPR" evidence="1">
    <location>
        <begin position="695"/>
        <end position="728"/>
    </location>
</feature>
<dbReference type="SUPFAM" id="SSF52540">
    <property type="entry name" value="P-loop containing nucleoside triphosphate hydrolases"/>
    <property type="match status" value="1"/>
</dbReference>
<evidence type="ECO:0000313" key="4">
    <source>
        <dbReference type="Proteomes" id="UP000638560"/>
    </source>
</evidence>
<protein>
    <submittedName>
        <fullName evidence="3">Tetratricopeptide repeat protein</fullName>
    </submittedName>
</protein>
<sequence length="794" mass="87807">MAIGSMGPPGTNDVASFVAALRQLKERSGYTYRQLEERAAHRGDFLARSTIADLLHRQALPRPETLTAFVRACAPTEPVEAWIEARNRLAKTVASPRRPGRSTGPAGPDTATVAHPLVPRQLPAPPSHFVGRAAEMALLNLAADQRSGTGAALSIIGGIGGIGKTSLALRWAHLNLNRFPDGQLYADLRGFGPDTVPVPPETTLRGFLETLGMPAASIPKDWDVAAASFRSLVADRRMLIVLDNARDASQVIPLLPGNQRCVVLVTSRHQMRSLAVTHGAQSLNLERLPDDEARQLLAGHLGRSRLARRPRASDALVEHCGGLPLALAIVVARAATHPRHPLDVLAQELRDASARLDALSTGELRTDLRAVFSWSYQALQPQAAGLFDRLGLVPIADIGLPAASSLVGLPLSRTRELLRELENTSLLTHEVPGRYRMHDLVHTYSVDNAHQRLGRSAREAAARRLVDFYLHTAYGADRILDPRRPALALVQHGRGCVPQRLHSGTEAMTWFDLEHERLIEAQELAMRWGWYNKVWQLARTLVTFHARRRRSRDQIRVWRVALLATEYEEDPAAQALAHRYLGQAYTAEGPFGRDFDHLQTALDCGARAADTAEQARTHYALSVAFDRGGNHEQALTHARQALALFEEVGLQVDEARAHNAVGWISIHLRRYQDAQRSCSQALALFQRHGHPDGEADTLHSLGRIAHRTGDHRRALTHYQQALDRYREVDNTRGQVDSLGSLGELYAILGHYADARRAWEQTLELLRAQRRRTELLALEVRLSTLPPAAARRSVD</sequence>
<dbReference type="PANTHER" id="PTHR47691">
    <property type="entry name" value="REGULATOR-RELATED"/>
    <property type="match status" value="1"/>
</dbReference>
<dbReference type="Pfam" id="PF13424">
    <property type="entry name" value="TPR_12"/>
    <property type="match status" value="1"/>
</dbReference>
<reference evidence="3 4" key="1">
    <citation type="submission" date="2020-11" db="EMBL/GenBank/DDBJ databases">
        <title>A novel isolate from a Black sea contaminated sediment with potential to produce alkanes: Plantactinospora alkalitolerans sp. nov.</title>
        <authorList>
            <person name="Carro L."/>
            <person name="Veyisoglu A."/>
            <person name="Guven K."/>
            <person name="Schumann P."/>
            <person name="Klenk H.-P."/>
            <person name="Sahin N."/>
        </authorList>
    </citation>
    <scope>NUCLEOTIDE SEQUENCE [LARGE SCALE GENOMIC DNA]</scope>
    <source>
        <strain evidence="3 4">S1510</strain>
    </source>
</reference>
<proteinExistence type="predicted"/>
<dbReference type="Gene3D" id="1.25.40.10">
    <property type="entry name" value="Tetratricopeptide repeat domain"/>
    <property type="match status" value="1"/>
</dbReference>
<dbReference type="InterPro" id="IPR011990">
    <property type="entry name" value="TPR-like_helical_dom_sf"/>
</dbReference>
<evidence type="ECO:0000256" key="1">
    <source>
        <dbReference type="PROSITE-ProRule" id="PRU00339"/>
    </source>
</evidence>
<comment type="caution">
    <text evidence="3">The sequence shown here is derived from an EMBL/GenBank/DDBJ whole genome shotgun (WGS) entry which is preliminary data.</text>
</comment>
<dbReference type="InterPro" id="IPR027417">
    <property type="entry name" value="P-loop_NTPase"/>
</dbReference>
<dbReference type="Proteomes" id="UP000638560">
    <property type="component" value="Unassembled WGS sequence"/>
</dbReference>
<evidence type="ECO:0000313" key="3">
    <source>
        <dbReference type="EMBL" id="MBF9130912.1"/>
    </source>
</evidence>
<dbReference type="InterPro" id="IPR019734">
    <property type="entry name" value="TPR_rpt"/>
</dbReference>
<gene>
    <name evidence="3" type="ORF">I0C86_18390</name>
</gene>
<dbReference type="PANTHER" id="PTHR47691:SF3">
    <property type="entry name" value="HTH-TYPE TRANSCRIPTIONAL REGULATOR RV0890C-RELATED"/>
    <property type="match status" value="1"/>
</dbReference>
<feature type="region of interest" description="Disordered" evidence="2">
    <location>
        <begin position="92"/>
        <end position="113"/>
    </location>
</feature>
<evidence type="ECO:0000256" key="2">
    <source>
        <dbReference type="SAM" id="MobiDB-lite"/>
    </source>
</evidence>
<dbReference type="EMBL" id="JADPUN010000175">
    <property type="protein sequence ID" value="MBF9130912.1"/>
    <property type="molecule type" value="Genomic_DNA"/>
</dbReference>
<dbReference type="Gene3D" id="3.40.50.300">
    <property type="entry name" value="P-loop containing nucleotide triphosphate hydrolases"/>
    <property type="match status" value="1"/>
</dbReference>
<keyword evidence="1" id="KW-0802">TPR repeat</keyword>
<organism evidence="3 4">
    <name type="scientific">Plantactinospora alkalitolerans</name>
    <dbReference type="NCBI Taxonomy" id="2789879"/>
    <lineage>
        <taxon>Bacteria</taxon>
        <taxon>Bacillati</taxon>
        <taxon>Actinomycetota</taxon>
        <taxon>Actinomycetes</taxon>
        <taxon>Micromonosporales</taxon>
        <taxon>Micromonosporaceae</taxon>
        <taxon>Plantactinospora</taxon>
    </lineage>
</organism>
<dbReference type="PROSITE" id="PS50005">
    <property type="entry name" value="TPR"/>
    <property type="match status" value="1"/>
</dbReference>
<keyword evidence="4" id="KW-1185">Reference proteome</keyword>
<dbReference type="PRINTS" id="PR00364">
    <property type="entry name" value="DISEASERSIST"/>
</dbReference>
<accession>A0ABS0GXH8</accession>